<protein>
    <submittedName>
        <fullName evidence="1">Uncharacterized protein</fullName>
    </submittedName>
</protein>
<dbReference type="EMBL" id="AQGV01000012">
    <property type="protein sequence ID" value="MBE0368266.1"/>
    <property type="molecule type" value="Genomic_DNA"/>
</dbReference>
<dbReference type="Proteomes" id="UP000615755">
    <property type="component" value="Unassembled WGS sequence"/>
</dbReference>
<sequence length="37" mass="4039">MLIGFNSLAIIIHLNLSGFIAKVTNSVEDIKKIAQIL</sequence>
<comment type="caution">
    <text evidence="1">The sequence shown here is derived from an EMBL/GenBank/DDBJ whole genome shotgun (WGS) entry which is preliminary data.</text>
</comment>
<accession>A0ABR9EBB3</accession>
<keyword evidence="2" id="KW-1185">Reference proteome</keyword>
<proteinExistence type="predicted"/>
<evidence type="ECO:0000313" key="2">
    <source>
        <dbReference type="Proteomes" id="UP000615755"/>
    </source>
</evidence>
<evidence type="ECO:0000313" key="1">
    <source>
        <dbReference type="EMBL" id="MBE0368266.1"/>
    </source>
</evidence>
<gene>
    <name evidence="1" type="ORF">PAUR_a1833</name>
</gene>
<organism evidence="1 2">
    <name type="scientific">Pseudoalteromonas aurantia 208</name>
    <dbReference type="NCBI Taxonomy" id="1314867"/>
    <lineage>
        <taxon>Bacteria</taxon>
        <taxon>Pseudomonadati</taxon>
        <taxon>Pseudomonadota</taxon>
        <taxon>Gammaproteobacteria</taxon>
        <taxon>Alteromonadales</taxon>
        <taxon>Pseudoalteromonadaceae</taxon>
        <taxon>Pseudoalteromonas</taxon>
    </lineage>
</organism>
<name>A0ABR9EBB3_9GAMM</name>
<reference evidence="1 2" key="1">
    <citation type="submission" date="2015-03" db="EMBL/GenBank/DDBJ databases">
        <title>Genome sequence of Pseudoalteromonas aurantia.</title>
        <authorList>
            <person name="Xie B.-B."/>
            <person name="Rong J.-C."/>
            <person name="Qin Q.-L."/>
            <person name="Zhang Y.-Z."/>
        </authorList>
    </citation>
    <scope>NUCLEOTIDE SEQUENCE [LARGE SCALE GENOMIC DNA]</scope>
    <source>
        <strain evidence="1 2">208</strain>
    </source>
</reference>